<dbReference type="Pfam" id="PF02737">
    <property type="entry name" value="3HCDH_N"/>
    <property type="match status" value="1"/>
</dbReference>
<evidence type="ECO:0000256" key="5">
    <source>
        <dbReference type="ARBA" id="ARBA00022963"/>
    </source>
</evidence>
<organism evidence="17 18">
    <name type="scientific">Paracoccus seriniphilus</name>
    <dbReference type="NCBI Taxonomy" id="184748"/>
    <lineage>
        <taxon>Bacteria</taxon>
        <taxon>Pseudomonadati</taxon>
        <taxon>Pseudomonadota</taxon>
        <taxon>Alphaproteobacteria</taxon>
        <taxon>Rhodobacterales</taxon>
        <taxon>Paracoccaceae</taxon>
        <taxon>Paracoccus</taxon>
    </lineage>
</organism>
<dbReference type="InterPro" id="IPR001753">
    <property type="entry name" value="Enoyl-CoA_hydra/iso"/>
</dbReference>
<evidence type="ECO:0000256" key="1">
    <source>
        <dbReference type="ARBA" id="ARBA00004275"/>
    </source>
</evidence>
<keyword evidence="5" id="KW-0442">Lipid degradation</keyword>
<evidence type="ECO:0000256" key="13">
    <source>
        <dbReference type="ARBA" id="ARBA00049556"/>
    </source>
</evidence>
<dbReference type="SUPFAM" id="SSF51735">
    <property type="entry name" value="NAD(P)-binding Rossmann-fold domains"/>
    <property type="match status" value="1"/>
</dbReference>
<keyword evidence="6" id="KW-0560">Oxidoreductase</keyword>
<comment type="catalytic activity">
    <reaction evidence="13">
        <text>a (3S)-3-hydroxyacyl-CoA + NAD(+) = a 3-oxoacyl-CoA + NADH + H(+)</text>
        <dbReference type="Rhea" id="RHEA:22432"/>
        <dbReference type="ChEBI" id="CHEBI:15378"/>
        <dbReference type="ChEBI" id="CHEBI:57318"/>
        <dbReference type="ChEBI" id="CHEBI:57540"/>
        <dbReference type="ChEBI" id="CHEBI:57945"/>
        <dbReference type="ChEBI" id="CHEBI:90726"/>
        <dbReference type="EC" id="1.1.1.35"/>
    </reaction>
</comment>
<dbReference type="PANTHER" id="PTHR23309:SF51">
    <property type="entry name" value="3-HYDROXYACYL-COA DEHYDROGENASE-RELATED"/>
    <property type="match status" value="1"/>
</dbReference>
<keyword evidence="9" id="KW-0576">Peroxisome</keyword>
<evidence type="ECO:0000256" key="2">
    <source>
        <dbReference type="ARBA" id="ARBA00005005"/>
    </source>
</evidence>
<comment type="pathway">
    <text evidence="2">Lipid metabolism; fatty acid beta-oxidation.</text>
</comment>
<dbReference type="Gene3D" id="1.10.1040.50">
    <property type="match status" value="1"/>
</dbReference>
<evidence type="ECO:0000256" key="12">
    <source>
        <dbReference type="ARBA" id="ARBA00023268"/>
    </source>
</evidence>
<dbReference type="PROSITE" id="PS00166">
    <property type="entry name" value="ENOYL_COA_HYDRATASE"/>
    <property type="match status" value="1"/>
</dbReference>
<evidence type="ECO:0000256" key="11">
    <source>
        <dbReference type="ARBA" id="ARBA00023239"/>
    </source>
</evidence>
<feature type="domain" description="3-hydroxyacyl-CoA dehydrogenase NAD binding" evidence="16">
    <location>
        <begin position="292"/>
        <end position="470"/>
    </location>
</feature>
<dbReference type="AlphaFoldDB" id="A0A239PRZ4"/>
<keyword evidence="11" id="KW-0456">Lyase</keyword>
<dbReference type="Pfam" id="PF00725">
    <property type="entry name" value="3HCDH"/>
    <property type="match status" value="2"/>
</dbReference>
<dbReference type="SUPFAM" id="SSF48179">
    <property type="entry name" value="6-phosphogluconate dehydrogenase C-terminal domain-like"/>
    <property type="match status" value="2"/>
</dbReference>
<dbReference type="GO" id="GO:0016853">
    <property type="term" value="F:isomerase activity"/>
    <property type="evidence" value="ECO:0007669"/>
    <property type="project" value="UniProtKB-KW"/>
</dbReference>
<name>A0A239PRZ4_9RHOB</name>
<evidence type="ECO:0000256" key="7">
    <source>
        <dbReference type="ARBA" id="ARBA00023027"/>
    </source>
</evidence>
<evidence type="ECO:0000259" key="15">
    <source>
        <dbReference type="Pfam" id="PF00725"/>
    </source>
</evidence>
<feature type="domain" description="3-hydroxyacyl-CoA dehydrogenase C-terminal" evidence="15">
    <location>
        <begin position="602"/>
        <end position="687"/>
    </location>
</feature>
<dbReference type="InterPro" id="IPR018376">
    <property type="entry name" value="Enoyl-CoA_hyd/isom_CS"/>
</dbReference>
<evidence type="ECO:0000259" key="16">
    <source>
        <dbReference type="Pfam" id="PF02737"/>
    </source>
</evidence>
<dbReference type="RefSeq" id="WP_089343809.1">
    <property type="nucleotide sequence ID" value="NZ_CP067129.1"/>
</dbReference>
<dbReference type="InterPro" id="IPR006108">
    <property type="entry name" value="3HC_DH_C"/>
</dbReference>
<dbReference type="GO" id="GO:0003857">
    <property type="term" value="F:(3S)-3-hydroxyacyl-CoA dehydrogenase (NAD+) activity"/>
    <property type="evidence" value="ECO:0007669"/>
    <property type="project" value="UniProtKB-EC"/>
</dbReference>
<accession>A0A239PRZ4</accession>
<evidence type="ECO:0000256" key="4">
    <source>
        <dbReference type="ARBA" id="ARBA00022832"/>
    </source>
</evidence>
<sequence>MTATYARDGAIAIIEINNPPVNAASAALRAGLADAIGRFAGDDLARVAILQCAGRTWIAGADISEFGKPPQPPLLPDVIAQIEAMPKPVIAAMHGTALGGGLEVALGAHYRIAAAGAEMGLPEVTLGILPGAGGTQRLPRLVGLAPAVDLITSARRIGAEEALKIGLIDRIAEGDLNEAAREYAQSLVDAQAGPRPCAAMAPPQIDEDLVAGLRARLAKRYPGQIAQLRAVDSVVEGGLLPLPEGLAQEREKFTELMDSPQRSALIHAFLSERAVAHLPELEGVLPRDLTQLGVIGGGTMGAGIAASALLSGLAVTLTERDRPAADRAAGTVAGILRGAVKRGKITQSRCDAILAEKFTSADSYDALTDADLIIEAVFEKIEVKQQVFSALDRVAKAGAVLATNTSYLDVDRIAEMTSRPQDVIGLHFFSPAHVMRLLEVVAAGKTAPDVVATGFLLARRLGKIGVRAGNCDGFIGNRILTHYRAAADAMVLDGASPYQIDRAVTAFGFAMGPYAVSDLAGLDIGYFTRQRRAPDRHSRDRIPVFADRLYELGRLGRKTGRGYYIHDEDSPGGREDPELADLLTQVRGELGLVEKSFTDDEIVARYMAAMVNEGARVVADGTALRPLDVDVVMLNGYGFPRWRGGPMHWADQYGLASILKDIEGYSREDDHFWQAAPLLRQLVESGRDFADLNRGKTA</sequence>
<dbReference type="EMBL" id="FZQB01000004">
    <property type="protein sequence ID" value="SNT73045.1"/>
    <property type="molecule type" value="Genomic_DNA"/>
</dbReference>
<dbReference type="Pfam" id="PF00378">
    <property type="entry name" value="ECH_1"/>
    <property type="match status" value="1"/>
</dbReference>
<comment type="subcellular location">
    <subcellularLocation>
        <location evidence="1">Peroxisome</location>
    </subcellularLocation>
</comment>
<dbReference type="GO" id="GO:0004300">
    <property type="term" value="F:enoyl-CoA hydratase activity"/>
    <property type="evidence" value="ECO:0007669"/>
    <property type="project" value="UniProtKB-ARBA"/>
</dbReference>
<keyword evidence="18" id="KW-1185">Reference proteome</keyword>
<dbReference type="OrthoDB" id="9771883at2"/>
<dbReference type="UniPathway" id="UPA00659"/>
<evidence type="ECO:0000256" key="6">
    <source>
        <dbReference type="ARBA" id="ARBA00023002"/>
    </source>
</evidence>
<gene>
    <name evidence="17" type="ORF">SAMN05444959_104216</name>
</gene>
<evidence type="ECO:0000256" key="3">
    <source>
        <dbReference type="ARBA" id="ARBA00008750"/>
    </source>
</evidence>
<dbReference type="FunFam" id="1.10.1040.50:FF:000006">
    <property type="entry name" value="Peroxisomal bifunctional enzyme"/>
    <property type="match status" value="1"/>
</dbReference>
<keyword evidence="10" id="KW-0413">Isomerase</keyword>
<dbReference type="InterPro" id="IPR029045">
    <property type="entry name" value="ClpP/crotonase-like_dom_sf"/>
</dbReference>
<dbReference type="CDD" id="cd06558">
    <property type="entry name" value="crotonase-like"/>
    <property type="match status" value="1"/>
</dbReference>
<evidence type="ECO:0000256" key="14">
    <source>
        <dbReference type="RuleBase" id="RU003707"/>
    </source>
</evidence>
<protein>
    <submittedName>
        <fullName evidence="17">Short chain enoyl-CoA hydratase /3-hydroxyacyl-CoA dehydrogenase</fullName>
    </submittedName>
</protein>
<evidence type="ECO:0000313" key="17">
    <source>
        <dbReference type="EMBL" id="SNT73045.1"/>
    </source>
</evidence>
<evidence type="ECO:0000256" key="10">
    <source>
        <dbReference type="ARBA" id="ARBA00023235"/>
    </source>
</evidence>
<dbReference type="FunFam" id="3.40.50.720:FF:000009">
    <property type="entry name" value="Fatty oxidation complex, alpha subunit"/>
    <property type="match status" value="1"/>
</dbReference>
<dbReference type="PANTHER" id="PTHR23309">
    <property type="entry name" value="3-HYDROXYACYL-COA DEHYROGENASE"/>
    <property type="match status" value="1"/>
</dbReference>
<keyword evidence="8" id="KW-0443">Lipid metabolism</keyword>
<keyword evidence="4" id="KW-0276">Fatty acid metabolism</keyword>
<dbReference type="Proteomes" id="UP000198307">
    <property type="component" value="Unassembled WGS sequence"/>
</dbReference>
<comment type="similarity">
    <text evidence="14">Belongs to the enoyl-CoA hydratase/isomerase family.</text>
</comment>
<dbReference type="SUPFAM" id="SSF52096">
    <property type="entry name" value="ClpP/crotonase"/>
    <property type="match status" value="1"/>
</dbReference>
<evidence type="ECO:0000256" key="9">
    <source>
        <dbReference type="ARBA" id="ARBA00023140"/>
    </source>
</evidence>
<feature type="domain" description="3-hydroxyacyl-CoA dehydrogenase C-terminal" evidence="15">
    <location>
        <begin position="473"/>
        <end position="564"/>
    </location>
</feature>
<evidence type="ECO:0000313" key="18">
    <source>
        <dbReference type="Proteomes" id="UP000198307"/>
    </source>
</evidence>
<dbReference type="Gene3D" id="3.40.50.720">
    <property type="entry name" value="NAD(P)-binding Rossmann-like Domain"/>
    <property type="match status" value="1"/>
</dbReference>
<dbReference type="InterPro" id="IPR006176">
    <property type="entry name" value="3-OHacyl-CoA_DH_NAD-bd"/>
</dbReference>
<dbReference type="GO" id="GO:0006635">
    <property type="term" value="P:fatty acid beta-oxidation"/>
    <property type="evidence" value="ECO:0007669"/>
    <property type="project" value="UniProtKB-UniPathway"/>
</dbReference>
<evidence type="ECO:0000256" key="8">
    <source>
        <dbReference type="ARBA" id="ARBA00023098"/>
    </source>
</evidence>
<dbReference type="Gene3D" id="3.90.226.10">
    <property type="entry name" value="2-enoyl-CoA Hydratase, Chain A, domain 1"/>
    <property type="match status" value="1"/>
</dbReference>
<proteinExistence type="inferred from homology"/>
<keyword evidence="7" id="KW-0520">NAD</keyword>
<dbReference type="InterPro" id="IPR036291">
    <property type="entry name" value="NAD(P)-bd_dom_sf"/>
</dbReference>
<keyword evidence="12" id="KW-0511">Multifunctional enzyme</keyword>
<dbReference type="GO" id="GO:0070403">
    <property type="term" value="F:NAD+ binding"/>
    <property type="evidence" value="ECO:0007669"/>
    <property type="project" value="InterPro"/>
</dbReference>
<dbReference type="InterPro" id="IPR008927">
    <property type="entry name" value="6-PGluconate_DH-like_C_sf"/>
</dbReference>
<reference evidence="17 18" key="1">
    <citation type="submission" date="2017-07" db="EMBL/GenBank/DDBJ databases">
        <authorList>
            <person name="Sun Z.S."/>
            <person name="Albrecht U."/>
            <person name="Echele G."/>
            <person name="Lee C.C."/>
        </authorList>
    </citation>
    <scope>NUCLEOTIDE SEQUENCE [LARGE SCALE GENOMIC DNA]</scope>
    <source>
        <strain evidence="17 18">DSM 14827</strain>
    </source>
</reference>
<comment type="similarity">
    <text evidence="3">In the N-terminal section; belongs to the enoyl-CoA hydratase/isomerase family.</text>
</comment>